<comment type="pathway">
    <text evidence="1">Protein modification; protein glycosylation.</text>
</comment>
<sequence>MSLYNLIKKLFPLKGKKALHGFYLKNNLLNSITRIFRPNHISSDDLIKLWQLAESGTVDANKIYQRLSKLRRVNPTNYAFSALGIFRLNKVTTAYEIMEKGIMTFPKDESIRLYYLHVCSSRNDYARYAEFITKQPGADQGSEITLSDFYKKAISSGEMIGFIVNFSEIKRHCDAVDFALLKEFFLVALSQKPISLQNAKNILFLGRYLDIENEFYLMVYDRLKQSFQNLNENSQKSVYILKIIASLTLPSVPDHKAINSFIEACKQLAADPITLTEPINDILIDWAPWQYLFSLPAIAHPATYHRAIAAFEQFAFATWPGLNYISAHVTEKRQVQLQRNQKIRIGFAVHDSMPMMSGLLRKLDSTIFHTVFLRPGEAGSSKTAQDWIGSADEVVEYSPVDALSAIKTISSQNLDIIISGPSIVAIFFPMLARLAPLQMVLLEPNWTNGVTNADYYISWRPAEPVPSRDFYKTAVSYLEHPPYWIEKPRVNTNRNFSTKARNEIRKKLLNCTPEDHIYLCPNTPPKINPLMDDMFAKLLKADPDAKIVILRKDLLLCKTLRMRLQKKLMQDFNRCIFLPTLTKKDAHALLMSVDCCLDSFPQCGMSSSFDAILLGVPVITLPFNIPFGRWTAAIYDYIGVSGLTAQDQNEYIQLALRVANDVEWREQKAREIKEKASLYVESTVAFEEFQKFIIHAWERKLRDFSPANWIHGEWQESKTTPPLTESTGEAVH</sequence>
<dbReference type="Gene3D" id="3.40.50.11380">
    <property type="match status" value="1"/>
</dbReference>
<dbReference type="Gene3D" id="3.40.50.2000">
    <property type="entry name" value="Glycogen Phosphorylase B"/>
    <property type="match status" value="1"/>
</dbReference>
<comment type="caution">
    <text evidence="6">The sequence shown here is derived from an EMBL/GenBank/DDBJ whole genome shotgun (WGS) entry which is preliminary data.</text>
</comment>
<evidence type="ECO:0000313" key="7">
    <source>
        <dbReference type="Proteomes" id="UP000249458"/>
    </source>
</evidence>
<accession>A0A364LL55</accession>
<dbReference type="EMBL" id="MVJN01000003">
    <property type="protein sequence ID" value="RAP37452.1"/>
    <property type="molecule type" value="Genomic_DNA"/>
</dbReference>
<evidence type="ECO:0000256" key="4">
    <source>
        <dbReference type="ARBA" id="ARBA00022803"/>
    </source>
</evidence>
<keyword evidence="4" id="KW-0802">TPR repeat</keyword>
<dbReference type="InterPro" id="IPR029489">
    <property type="entry name" value="OGT/SEC/SPY_C"/>
</dbReference>
<keyword evidence="3" id="KW-0677">Repeat</keyword>
<dbReference type="PANTHER" id="PTHR44998">
    <property type="match status" value="1"/>
</dbReference>
<evidence type="ECO:0000256" key="3">
    <source>
        <dbReference type="ARBA" id="ARBA00022737"/>
    </source>
</evidence>
<evidence type="ECO:0000256" key="2">
    <source>
        <dbReference type="ARBA" id="ARBA00022679"/>
    </source>
</evidence>
<dbReference type="Proteomes" id="UP000249458">
    <property type="component" value="Unassembled WGS sequence"/>
</dbReference>
<dbReference type="Gene3D" id="1.25.40.10">
    <property type="entry name" value="Tetratricopeptide repeat domain"/>
    <property type="match status" value="1"/>
</dbReference>
<evidence type="ECO:0000256" key="1">
    <source>
        <dbReference type="ARBA" id="ARBA00004922"/>
    </source>
</evidence>
<dbReference type="GO" id="GO:0006493">
    <property type="term" value="P:protein O-linked glycosylation"/>
    <property type="evidence" value="ECO:0007669"/>
    <property type="project" value="TreeGrafter"/>
</dbReference>
<dbReference type="AlphaFoldDB" id="A0A364LL55"/>
<proteinExistence type="predicted"/>
<dbReference type="Pfam" id="PF13844">
    <property type="entry name" value="Glyco_transf_41"/>
    <property type="match status" value="1"/>
</dbReference>
<name>A0A364LL55_9GAMM</name>
<evidence type="ECO:0000313" key="6">
    <source>
        <dbReference type="EMBL" id="RAP37452.1"/>
    </source>
</evidence>
<dbReference type="PANTHER" id="PTHR44998:SF1">
    <property type="entry name" value="UDP-N-ACETYLGLUCOSAMINE--PEPTIDE N-ACETYLGLUCOSAMINYLTRANSFERASE 110 KDA SUBUNIT"/>
    <property type="match status" value="1"/>
</dbReference>
<dbReference type="RefSeq" id="WP_112218810.1">
    <property type="nucleotide sequence ID" value="NZ_MVJN01000003.1"/>
</dbReference>
<dbReference type="GO" id="GO:0016757">
    <property type="term" value="F:glycosyltransferase activity"/>
    <property type="evidence" value="ECO:0007669"/>
    <property type="project" value="TreeGrafter"/>
</dbReference>
<gene>
    <name evidence="6" type="ORF">B1207_04570</name>
</gene>
<reference evidence="6 7" key="1">
    <citation type="submission" date="2017-02" db="EMBL/GenBank/DDBJ databases">
        <title>Legionella quilivanii strain from human: case report and whole genome sequencing analysis.</title>
        <authorList>
            <person name="Lalancette C."/>
            <person name="Leduc J.-M."/>
            <person name="Levesque S."/>
            <person name="Fournier E."/>
            <person name="Saoud J."/>
            <person name="Faucher S.P."/>
            <person name="Bernard K."/>
            <person name="Martineau C."/>
            <person name="Longtin J."/>
        </authorList>
    </citation>
    <scope>NUCLEOTIDE SEQUENCE [LARGE SCALE GENOMIC DNA]</scope>
    <source>
        <strain evidence="6 7">ID143958</strain>
    </source>
</reference>
<protein>
    <recommendedName>
        <fullName evidence="5">O-GlcNAc transferase C-terminal domain-containing protein</fullName>
    </recommendedName>
</protein>
<organism evidence="6 7">
    <name type="scientific">Legionella quinlivanii</name>
    <dbReference type="NCBI Taxonomy" id="45073"/>
    <lineage>
        <taxon>Bacteria</taxon>
        <taxon>Pseudomonadati</taxon>
        <taxon>Pseudomonadota</taxon>
        <taxon>Gammaproteobacteria</taxon>
        <taxon>Legionellales</taxon>
        <taxon>Legionellaceae</taxon>
        <taxon>Legionella</taxon>
    </lineage>
</organism>
<dbReference type="SUPFAM" id="SSF53756">
    <property type="entry name" value="UDP-Glycosyltransferase/glycogen phosphorylase"/>
    <property type="match status" value="1"/>
</dbReference>
<evidence type="ECO:0000259" key="5">
    <source>
        <dbReference type="Pfam" id="PF13844"/>
    </source>
</evidence>
<keyword evidence="2" id="KW-0808">Transferase</keyword>
<feature type="domain" description="O-GlcNAc transferase C-terminal" evidence="5">
    <location>
        <begin position="513"/>
        <end position="669"/>
    </location>
</feature>
<dbReference type="InterPro" id="IPR011990">
    <property type="entry name" value="TPR-like_helical_dom_sf"/>
</dbReference>